<proteinExistence type="predicted"/>
<dbReference type="InterPro" id="IPR029063">
    <property type="entry name" value="SAM-dependent_MTases_sf"/>
</dbReference>
<gene>
    <name evidence="2" type="ORF">LRAMOSA09433</name>
</gene>
<reference evidence="2" key="1">
    <citation type="journal article" date="2014" name="Genome Announc.">
        <title>De novo whole-genome sequence and genome annotation of Lichtheimia ramosa.</title>
        <authorList>
            <person name="Linde J."/>
            <person name="Schwartze V."/>
            <person name="Binder U."/>
            <person name="Lass-Florl C."/>
            <person name="Voigt K."/>
            <person name="Horn F."/>
        </authorList>
    </citation>
    <scope>NUCLEOTIDE SEQUENCE</scope>
    <source>
        <strain evidence="2">JMRC FSU:6197</strain>
    </source>
</reference>
<organism evidence="2">
    <name type="scientific">Lichtheimia ramosa</name>
    <dbReference type="NCBI Taxonomy" id="688394"/>
    <lineage>
        <taxon>Eukaryota</taxon>
        <taxon>Fungi</taxon>
        <taxon>Fungi incertae sedis</taxon>
        <taxon>Mucoromycota</taxon>
        <taxon>Mucoromycotina</taxon>
        <taxon>Mucoromycetes</taxon>
        <taxon>Mucorales</taxon>
        <taxon>Lichtheimiaceae</taxon>
        <taxon>Lichtheimia</taxon>
    </lineage>
</organism>
<dbReference type="PANTHER" id="PTHR43591">
    <property type="entry name" value="METHYLTRANSFERASE"/>
    <property type="match status" value="1"/>
</dbReference>
<dbReference type="CDD" id="cd02440">
    <property type="entry name" value="AdoMet_MTases"/>
    <property type="match status" value="1"/>
</dbReference>
<evidence type="ECO:0000313" key="2">
    <source>
        <dbReference type="EMBL" id="CDS06910.1"/>
    </source>
</evidence>
<dbReference type="EMBL" id="LK023322">
    <property type="protein sequence ID" value="CDS06910.1"/>
    <property type="molecule type" value="Genomic_DNA"/>
</dbReference>
<evidence type="ECO:0000259" key="1">
    <source>
        <dbReference type="Pfam" id="PF13649"/>
    </source>
</evidence>
<protein>
    <recommendedName>
        <fullName evidence="1">Methyltransferase domain-containing protein</fullName>
    </recommendedName>
</protein>
<feature type="domain" description="Methyltransferase" evidence="1">
    <location>
        <begin position="77"/>
        <end position="168"/>
    </location>
</feature>
<dbReference type="GO" id="GO:0008168">
    <property type="term" value="F:methyltransferase activity"/>
    <property type="evidence" value="ECO:0007669"/>
    <property type="project" value="TreeGrafter"/>
</dbReference>
<dbReference type="SUPFAM" id="SSF53335">
    <property type="entry name" value="S-adenosyl-L-methionine-dependent methyltransferases"/>
    <property type="match status" value="1"/>
</dbReference>
<dbReference type="Pfam" id="PF13649">
    <property type="entry name" value="Methyltransf_25"/>
    <property type="match status" value="1"/>
</dbReference>
<dbReference type="Gene3D" id="3.40.50.150">
    <property type="entry name" value="Vaccinia Virus protein VP39"/>
    <property type="match status" value="1"/>
</dbReference>
<dbReference type="PANTHER" id="PTHR43591:SF24">
    <property type="entry name" value="2-METHOXY-6-POLYPRENYL-1,4-BENZOQUINOL METHYLASE, MITOCHONDRIAL"/>
    <property type="match status" value="1"/>
</dbReference>
<dbReference type="InterPro" id="IPR041698">
    <property type="entry name" value="Methyltransf_25"/>
</dbReference>
<name>A0A077WHR0_9FUNG</name>
<accession>A0A077WHR0</accession>
<dbReference type="AlphaFoldDB" id="A0A077WHR0"/>
<sequence>MAIGCSSVTPAHAEPIQRSTTFLEGRKYHNRDQVAYLLPDDNEEDARLARQHRLLKLLCGSNFDSPVVDALEQGILVLDSGCATGCFTFELGNEYPNSTFHGIDISLRVQEAIKPPNCEFHIHSVTDDPIFPDNHFGFIHQQLLILALSSSDWEKAVANLMRQLKPGGWIELHEMVTSKCENGGPRMNLLLNSVSVFAQETKGLDLAVAMKLDLLLQDAGAINISSRKVLYPLNHSGEVGRLAWYISRGCVD</sequence>
<dbReference type="OrthoDB" id="2013972at2759"/>